<proteinExistence type="predicted"/>
<feature type="region of interest" description="Disordered" evidence="1">
    <location>
        <begin position="258"/>
        <end position="293"/>
    </location>
</feature>
<dbReference type="AlphaFoldDB" id="A0A9W6SXY5"/>
<feature type="region of interest" description="Disordered" evidence="1">
    <location>
        <begin position="319"/>
        <end position="338"/>
    </location>
</feature>
<dbReference type="Proteomes" id="UP001165120">
    <property type="component" value="Unassembled WGS sequence"/>
</dbReference>
<reference evidence="2" key="1">
    <citation type="submission" date="2023-04" db="EMBL/GenBank/DDBJ databases">
        <title>Candida boidinii NBRC 10035.</title>
        <authorList>
            <person name="Ichikawa N."/>
            <person name="Sato H."/>
            <person name="Tonouchi N."/>
        </authorList>
    </citation>
    <scope>NUCLEOTIDE SEQUENCE</scope>
    <source>
        <strain evidence="2">NBRC 10035</strain>
    </source>
</reference>
<comment type="caution">
    <text evidence="2">The sequence shown here is derived from an EMBL/GenBank/DDBJ whole genome shotgun (WGS) entry which is preliminary data.</text>
</comment>
<evidence type="ECO:0000313" key="3">
    <source>
        <dbReference type="Proteomes" id="UP001165120"/>
    </source>
</evidence>
<feature type="compositionally biased region" description="Low complexity" evidence="1">
    <location>
        <begin position="325"/>
        <end position="335"/>
    </location>
</feature>
<name>A0A9W6SXY5_CANBO</name>
<feature type="region of interest" description="Disordered" evidence="1">
    <location>
        <begin position="383"/>
        <end position="404"/>
    </location>
</feature>
<protein>
    <submittedName>
        <fullName evidence="2">Unnamed protein product</fullName>
    </submittedName>
</protein>
<dbReference type="EMBL" id="BSXN01000753">
    <property type="protein sequence ID" value="GME69696.1"/>
    <property type="molecule type" value="Genomic_DNA"/>
</dbReference>
<evidence type="ECO:0000313" key="2">
    <source>
        <dbReference type="EMBL" id="GME69696.1"/>
    </source>
</evidence>
<sequence length="567" mass="64990">MPFISKISKIGELPSHPFFDKRVCGLVVGITFPQTSNRPYILHLSDFTKNTSTSITQSEIFQGGSSDGIPNEFFNYSSSDNTHSGGGGEDEDSKNIQVMRNTTIDIYMFDKEFKLFVEICRESNYDILKELERQNGKIFKNFLIFSCVLKGKLYNNNFEFKADITSRFSYQVLTINELKLNKNEKFTEILGTNKFILIDLLKSIKFTLPFCSSINSNKFYLMSTFNQLDKIGSTNSFTNNKIELKSNQKYTVNELTNGLMNSRIPNGSHATRGNKRSRDDDENEGNFNTLNTDSVGVLHKQSKILNIPQDELDKDIEFSSDDEMNNNNGNNGNNGITQTINFDSIRVKNEDDQQNISSNGSTQYSDSVEILKIGHERTMIKNEEREDHSRLTFQQGEREEEEEEGKDLIKVDDGVIPLNYLLNFSISKLDVESPINRPFLVYLKIISISPKKCKINRDNSIPIENIELIMSDGRSKSKSKGRLRVLVLSKDILRFLQISNNNNSDEDDINDRNERLENSINKSILNLSSKSINKSRYLLIKPFFIKVGKTRFKLGWRWTDIGINEYL</sequence>
<evidence type="ECO:0000256" key="1">
    <source>
        <dbReference type="SAM" id="MobiDB-lite"/>
    </source>
</evidence>
<keyword evidence="3" id="KW-1185">Reference proteome</keyword>
<accession>A0A9W6SXY5</accession>
<organism evidence="2 3">
    <name type="scientific">Candida boidinii</name>
    <name type="common">Yeast</name>
    <dbReference type="NCBI Taxonomy" id="5477"/>
    <lineage>
        <taxon>Eukaryota</taxon>
        <taxon>Fungi</taxon>
        <taxon>Dikarya</taxon>
        <taxon>Ascomycota</taxon>
        <taxon>Saccharomycotina</taxon>
        <taxon>Pichiomycetes</taxon>
        <taxon>Pichiales</taxon>
        <taxon>Pichiaceae</taxon>
        <taxon>Ogataea</taxon>
        <taxon>Ogataea/Candida clade</taxon>
    </lineage>
</organism>
<feature type="compositionally biased region" description="Polar residues" evidence="1">
    <location>
        <begin position="258"/>
        <end position="271"/>
    </location>
</feature>
<gene>
    <name evidence="2" type="ORF">Cboi02_000249900</name>
</gene>